<comment type="caution">
    <text evidence="2">The sequence shown here is derived from an EMBL/GenBank/DDBJ whole genome shotgun (WGS) entry which is preliminary data.</text>
</comment>
<name>A0ABT2FL91_9GAMM</name>
<reference evidence="3" key="2">
    <citation type="submission" date="2023-07" db="EMBL/GenBank/DDBJ databases">
        <title>Shewanella mangrovi sp. nov., an acetaldehyde- degrading bacterium isolated from mangrove sediment.</title>
        <authorList>
            <person name="Liu Y."/>
        </authorList>
    </citation>
    <scope>NUCLEOTIDE SEQUENCE [LARGE SCALE GENOMIC DNA]</scope>
    <source>
        <strain evidence="3">C32</strain>
    </source>
</reference>
<dbReference type="EMBL" id="JAKOGG010000007">
    <property type="protein sequence ID" value="MCS4557109.1"/>
    <property type="molecule type" value="Genomic_DNA"/>
</dbReference>
<reference evidence="2 3" key="1">
    <citation type="submission" date="2022-02" db="EMBL/GenBank/DDBJ databases">
        <authorList>
            <person name="Zhuang L."/>
        </authorList>
    </citation>
    <scope>NUCLEOTIDE SEQUENCE [LARGE SCALE GENOMIC DNA]</scope>
    <source>
        <strain evidence="2 3">C32</strain>
    </source>
</reference>
<accession>A0ABT2FL91</accession>
<organism evidence="2 3">
    <name type="scientific">Shewanella electrica</name>
    <dbReference type="NCBI Taxonomy" id="515560"/>
    <lineage>
        <taxon>Bacteria</taxon>
        <taxon>Pseudomonadati</taxon>
        <taxon>Pseudomonadota</taxon>
        <taxon>Gammaproteobacteria</taxon>
        <taxon>Alteromonadales</taxon>
        <taxon>Shewanellaceae</taxon>
        <taxon>Shewanella</taxon>
    </lineage>
</organism>
<evidence type="ECO:0000313" key="2">
    <source>
        <dbReference type="EMBL" id="MCS4557109.1"/>
    </source>
</evidence>
<sequence length="63" mass="6783">MAASLRLTPPTRRNQAANERNNLAILAKVLPPSAVVETSGLRHPINPRKKNILSTAAHLPTPP</sequence>
<proteinExistence type="predicted"/>
<evidence type="ECO:0000256" key="1">
    <source>
        <dbReference type="SAM" id="MobiDB-lite"/>
    </source>
</evidence>
<dbReference type="Proteomes" id="UP001201549">
    <property type="component" value="Unassembled WGS sequence"/>
</dbReference>
<evidence type="ECO:0000313" key="3">
    <source>
        <dbReference type="Proteomes" id="UP001201549"/>
    </source>
</evidence>
<feature type="region of interest" description="Disordered" evidence="1">
    <location>
        <begin position="38"/>
        <end position="63"/>
    </location>
</feature>
<gene>
    <name evidence="2" type="ORF">L9G74_11710</name>
</gene>
<dbReference type="RefSeq" id="WP_238896589.1">
    <property type="nucleotide sequence ID" value="NZ_JAKOGG010000007.1"/>
</dbReference>
<protein>
    <submittedName>
        <fullName evidence="2">Uncharacterized protein</fullName>
    </submittedName>
</protein>
<keyword evidence="3" id="KW-1185">Reference proteome</keyword>